<sequence>MSNATSSMKPSLVISLRSDIEPTSQQGGPPVCNLSLKFFYLTDEVWTGPCAHRLNNVKADNIGFEQTAHRSFQKEISTQKDERLSQPFLDSTGDLQATN</sequence>
<accession>A0AAV7WLD6</accession>
<evidence type="ECO:0000256" key="1">
    <source>
        <dbReference type="SAM" id="MobiDB-lite"/>
    </source>
</evidence>
<proteinExistence type="predicted"/>
<protein>
    <submittedName>
        <fullName evidence="2">Uncharacterized protein</fullName>
    </submittedName>
</protein>
<gene>
    <name evidence="2" type="ORF">NDU88_001170</name>
</gene>
<dbReference type="AlphaFoldDB" id="A0AAV7WLD6"/>
<comment type="caution">
    <text evidence="2">The sequence shown here is derived from an EMBL/GenBank/DDBJ whole genome shotgun (WGS) entry which is preliminary data.</text>
</comment>
<dbReference type="EMBL" id="JANPWB010000001">
    <property type="protein sequence ID" value="KAJ1213536.1"/>
    <property type="molecule type" value="Genomic_DNA"/>
</dbReference>
<feature type="region of interest" description="Disordered" evidence="1">
    <location>
        <begin position="73"/>
        <end position="99"/>
    </location>
</feature>
<organism evidence="2 3">
    <name type="scientific">Pleurodeles waltl</name>
    <name type="common">Iberian ribbed newt</name>
    <dbReference type="NCBI Taxonomy" id="8319"/>
    <lineage>
        <taxon>Eukaryota</taxon>
        <taxon>Metazoa</taxon>
        <taxon>Chordata</taxon>
        <taxon>Craniata</taxon>
        <taxon>Vertebrata</taxon>
        <taxon>Euteleostomi</taxon>
        <taxon>Amphibia</taxon>
        <taxon>Batrachia</taxon>
        <taxon>Caudata</taxon>
        <taxon>Salamandroidea</taxon>
        <taxon>Salamandridae</taxon>
        <taxon>Pleurodelinae</taxon>
        <taxon>Pleurodeles</taxon>
    </lineage>
</organism>
<dbReference type="Proteomes" id="UP001066276">
    <property type="component" value="Chromosome 1_1"/>
</dbReference>
<name>A0AAV7WLD6_PLEWA</name>
<keyword evidence="3" id="KW-1185">Reference proteome</keyword>
<evidence type="ECO:0000313" key="3">
    <source>
        <dbReference type="Proteomes" id="UP001066276"/>
    </source>
</evidence>
<evidence type="ECO:0000313" key="2">
    <source>
        <dbReference type="EMBL" id="KAJ1213536.1"/>
    </source>
</evidence>
<reference evidence="2" key="1">
    <citation type="journal article" date="2022" name="bioRxiv">
        <title>Sequencing and chromosome-scale assembly of the giantPleurodeles waltlgenome.</title>
        <authorList>
            <person name="Brown T."/>
            <person name="Elewa A."/>
            <person name="Iarovenko S."/>
            <person name="Subramanian E."/>
            <person name="Araus A.J."/>
            <person name="Petzold A."/>
            <person name="Susuki M."/>
            <person name="Suzuki K.-i.T."/>
            <person name="Hayashi T."/>
            <person name="Toyoda A."/>
            <person name="Oliveira C."/>
            <person name="Osipova E."/>
            <person name="Leigh N.D."/>
            <person name="Simon A."/>
            <person name="Yun M.H."/>
        </authorList>
    </citation>
    <scope>NUCLEOTIDE SEQUENCE</scope>
    <source>
        <strain evidence="2">20211129_DDA</strain>
        <tissue evidence="2">Liver</tissue>
    </source>
</reference>